<sequence>MSSVNQISWKRAALNCDSNYFSADHRNTASNLSADCNLCKEILSRTRGKHIHARLRLICYYGLRCLNDLRVGTYSPPEFFGSAYFFDRISFRDLRTETYVVRLTEYLLRQNVHNSSGERLLSPGIAATGMCSN</sequence>
<dbReference type="AlphaFoldDB" id="A0A7R8UUE0"/>
<dbReference type="InParanoid" id="A0A7R8UUE0"/>
<gene>
    <name evidence="1" type="ORF">HERILL_LOCUS9965</name>
</gene>
<accession>A0A7R8UUE0</accession>
<evidence type="ECO:0000313" key="2">
    <source>
        <dbReference type="Proteomes" id="UP000594454"/>
    </source>
</evidence>
<organism evidence="1 2">
    <name type="scientific">Hermetia illucens</name>
    <name type="common">Black soldier fly</name>
    <dbReference type="NCBI Taxonomy" id="343691"/>
    <lineage>
        <taxon>Eukaryota</taxon>
        <taxon>Metazoa</taxon>
        <taxon>Ecdysozoa</taxon>
        <taxon>Arthropoda</taxon>
        <taxon>Hexapoda</taxon>
        <taxon>Insecta</taxon>
        <taxon>Pterygota</taxon>
        <taxon>Neoptera</taxon>
        <taxon>Endopterygota</taxon>
        <taxon>Diptera</taxon>
        <taxon>Brachycera</taxon>
        <taxon>Stratiomyomorpha</taxon>
        <taxon>Stratiomyidae</taxon>
        <taxon>Hermetiinae</taxon>
        <taxon>Hermetia</taxon>
    </lineage>
</organism>
<dbReference type="Proteomes" id="UP000594454">
    <property type="component" value="Chromosome 4"/>
</dbReference>
<proteinExistence type="predicted"/>
<keyword evidence="2" id="KW-1185">Reference proteome</keyword>
<evidence type="ECO:0000313" key="1">
    <source>
        <dbReference type="EMBL" id="CAD7087246.1"/>
    </source>
</evidence>
<reference evidence="1 2" key="1">
    <citation type="submission" date="2020-11" db="EMBL/GenBank/DDBJ databases">
        <authorList>
            <person name="Wallbank WR R."/>
            <person name="Pardo Diaz C."/>
            <person name="Kozak K."/>
            <person name="Martin S."/>
            <person name="Jiggins C."/>
            <person name="Moest M."/>
            <person name="Warren A I."/>
            <person name="Generalovic N T."/>
            <person name="Byers J.R.P. K."/>
            <person name="Montejo-Kovacevich G."/>
            <person name="Yen C E."/>
        </authorList>
    </citation>
    <scope>NUCLEOTIDE SEQUENCE [LARGE SCALE GENOMIC DNA]</scope>
</reference>
<name>A0A7R8UUE0_HERIL</name>
<protein>
    <submittedName>
        <fullName evidence="1">Uncharacterized protein</fullName>
    </submittedName>
</protein>
<dbReference type="EMBL" id="LR899012">
    <property type="protein sequence ID" value="CAD7087246.1"/>
    <property type="molecule type" value="Genomic_DNA"/>
</dbReference>